<organism evidence="6 7">
    <name type="scientific">Metabacillus malikii</name>
    <dbReference type="NCBI Taxonomy" id="1504265"/>
    <lineage>
        <taxon>Bacteria</taxon>
        <taxon>Bacillati</taxon>
        <taxon>Bacillota</taxon>
        <taxon>Bacilli</taxon>
        <taxon>Bacillales</taxon>
        <taxon>Bacillaceae</taxon>
        <taxon>Metabacillus</taxon>
    </lineage>
</organism>
<dbReference type="Pfam" id="PF17283">
    <property type="entry name" value="Zn_ribbon_SprT"/>
    <property type="match status" value="1"/>
</dbReference>
<comment type="cofactor">
    <cofactor evidence="4">
        <name>Zn(2+)</name>
        <dbReference type="ChEBI" id="CHEBI:29105"/>
    </cofactor>
    <text evidence="4">Binds 1 zinc ion.</text>
</comment>
<dbReference type="InterPro" id="IPR023524">
    <property type="entry name" value="Uncharacterised_SprT-like"/>
</dbReference>
<keyword evidence="2 4" id="KW-0479">Metal-binding</keyword>
<accession>A0ABT9ZP00</accession>
<evidence type="ECO:0000256" key="2">
    <source>
        <dbReference type="ARBA" id="ARBA00022723"/>
    </source>
</evidence>
<evidence type="ECO:0000256" key="1">
    <source>
        <dbReference type="ARBA" id="ARBA00022490"/>
    </source>
</evidence>
<protein>
    <recommendedName>
        <fullName evidence="4">Protein SprT-like</fullName>
    </recommendedName>
</protein>
<dbReference type="InterPro" id="IPR035240">
    <property type="entry name" value="SprT_Zn_ribbon"/>
</dbReference>
<feature type="domain" description="SprT-like" evidence="5">
    <location>
        <begin position="19"/>
        <end position="164"/>
    </location>
</feature>
<keyword evidence="1 4" id="KW-0963">Cytoplasm</keyword>
<keyword evidence="3 4" id="KW-0862">Zinc</keyword>
<feature type="active site" evidence="4">
    <location>
        <position position="83"/>
    </location>
</feature>
<evidence type="ECO:0000313" key="7">
    <source>
        <dbReference type="Proteomes" id="UP001234495"/>
    </source>
</evidence>
<comment type="similarity">
    <text evidence="4">Belongs to the SprT family.</text>
</comment>
<keyword evidence="7" id="KW-1185">Reference proteome</keyword>
<dbReference type="Pfam" id="PF10263">
    <property type="entry name" value="SprT-like"/>
    <property type="match status" value="1"/>
</dbReference>
<reference evidence="6 7" key="1">
    <citation type="submission" date="2023-07" db="EMBL/GenBank/DDBJ databases">
        <title>Genomic Encyclopedia of Type Strains, Phase IV (KMG-IV): sequencing the most valuable type-strain genomes for metagenomic binning, comparative biology and taxonomic classification.</title>
        <authorList>
            <person name="Goeker M."/>
        </authorList>
    </citation>
    <scope>NUCLEOTIDE SEQUENCE [LARGE SCALE GENOMIC DNA]</scope>
    <source>
        <strain evidence="6 7">DSM 29005</strain>
    </source>
</reference>
<comment type="caution">
    <text evidence="6">The sequence shown here is derived from an EMBL/GenBank/DDBJ whole genome shotgun (WGS) entry which is preliminary data.</text>
</comment>
<dbReference type="SMART" id="SM00731">
    <property type="entry name" value="SprT"/>
    <property type="match status" value="1"/>
</dbReference>
<name>A0ABT9ZP00_9BACI</name>
<evidence type="ECO:0000256" key="3">
    <source>
        <dbReference type="ARBA" id="ARBA00022833"/>
    </source>
</evidence>
<dbReference type="InterPro" id="IPR006640">
    <property type="entry name" value="SprT-like_domain"/>
</dbReference>
<comment type="subcellular location">
    <subcellularLocation>
        <location evidence="4">Cytoplasm</location>
    </subcellularLocation>
</comment>
<evidence type="ECO:0000313" key="6">
    <source>
        <dbReference type="EMBL" id="MDQ0233614.1"/>
    </source>
</evidence>
<gene>
    <name evidence="6" type="ORF">J2S19_004964</name>
</gene>
<dbReference type="EMBL" id="JAUSUD010000049">
    <property type="protein sequence ID" value="MDQ0233614.1"/>
    <property type="molecule type" value="Genomic_DNA"/>
</dbReference>
<evidence type="ECO:0000259" key="5">
    <source>
        <dbReference type="SMART" id="SM00731"/>
    </source>
</evidence>
<dbReference type="NCBIfam" id="NF003339">
    <property type="entry name" value="PRK04351.1"/>
    <property type="match status" value="1"/>
</dbReference>
<evidence type="ECO:0000256" key="4">
    <source>
        <dbReference type="HAMAP-Rule" id="MF_00745"/>
    </source>
</evidence>
<dbReference type="HAMAP" id="MF_00745">
    <property type="entry name" value="SprT_like"/>
    <property type="match status" value="1"/>
</dbReference>
<feature type="binding site" evidence="4">
    <location>
        <position position="86"/>
    </location>
    <ligand>
        <name>Zn(2+)</name>
        <dbReference type="ChEBI" id="CHEBI:29105"/>
    </ligand>
</feature>
<proteinExistence type="inferred from homology"/>
<feature type="binding site" evidence="4">
    <location>
        <position position="82"/>
    </location>
    <ligand>
        <name>Zn(2+)</name>
        <dbReference type="ChEBI" id="CHEBI:29105"/>
    </ligand>
</feature>
<sequence length="165" mass="19545">MQRKRKVLQIDGGITVDDKKLQQLVEDISINDFKKPFIHKAFFNKRLRTTGGRYNLSTHNIDINPKYYQEHGINEVVGIIKHELCHYHLHLEGKGYKHGDYDFKELMKKVGAPRFCSPLLTERKVNTKVFVYGCKQCNQRYNRKKRVDTKRYFCGKCKGEIYLMN</sequence>
<dbReference type="Proteomes" id="UP001234495">
    <property type="component" value="Unassembled WGS sequence"/>
</dbReference>